<keyword evidence="2 4" id="KW-0831">Ubiquinone biosynthesis</keyword>
<evidence type="ECO:0000256" key="4">
    <source>
        <dbReference type="HAMAP-Rule" id="MF_01632"/>
    </source>
</evidence>
<dbReference type="GO" id="GO:0042866">
    <property type="term" value="P:pyruvate biosynthetic process"/>
    <property type="evidence" value="ECO:0007669"/>
    <property type="project" value="UniProtKB-UniRule"/>
</dbReference>
<dbReference type="Gene3D" id="3.40.1410.10">
    <property type="entry name" value="Chorismate lyase-like"/>
    <property type="match status" value="1"/>
</dbReference>
<comment type="catalytic activity">
    <reaction evidence="4">
        <text>chorismate = 4-hydroxybenzoate + pyruvate</text>
        <dbReference type="Rhea" id="RHEA:16505"/>
        <dbReference type="ChEBI" id="CHEBI:15361"/>
        <dbReference type="ChEBI" id="CHEBI:17879"/>
        <dbReference type="ChEBI" id="CHEBI:29748"/>
        <dbReference type="EC" id="4.1.3.40"/>
    </reaction>
</comment>
<dbReference type="SUPFAM" id="SSF64288">
    <property type="entry name" value="Chorismate lyase-like"/>
    <property type="match status" value="1"/>
</dbReference>
<dbReference type="PANTHER" id="PTHR38683:SF1">
    <property type="entry name" value="CHORISMATE PYRUVATE-LYASE"/>
    <property type="match status" value="1"/>
</dbReference>
<keyword evidence="1 4" id="KW-0963">Cytoplasm</keyword>
<dbReference type="EMBL" id="SHBP01000006">
    <property type="protein sequence ID" value="RZO20051.1"/>
    <property type="molecule type" value="Genomic_DNA"/>
</dbReference>
<feature type="binding site" evidence="4">
    <location>
        <position position="194"/>
    </location>
    <ligand>
        <name>substrate</name>
    </ligand>
</feature>
<name>A0A520MFV7_9GAMM</name>
<evidence type="ECO:0000313" key="6">
    <source>
        <dbReference type="Proteomes" id="UP000315889"/>
    </source>
</evidence>
<evidence type="ECO:0000256" key="2">
    <source>
        <dbReference type="ARBA" id="ARBA00022688"/>
    </source>
</evidence>
<accession>A0A520MFV7</accession>
<keyword evidence="4" id="KW-0670">Pyruvate</keyword>
<reference evidence="5 6" key="1">
    <citation type="submission" date="2019-02" db="EMBL/GenBank/DDBJ databases">
        <title>Prokaryotic population dynamics and viral predation in marine succession experiment using metagenomics: the confinement effect.</title>
        <authorList>
            <person name="Haro-Moreno J.M."/>
            <person name="Rodriguez-Valera F."/>
            <person name="Lopez-Perez M."/>
        </authorList>
    </citation>
    <scope>NUCLEOTIDE SEQUENCE [LARGE SCALE GENOMIC DNA]</scope>
    <source>
        <strain evidence="5">MED-G170</strain>
    </source>
</reference>
<dbReference type="Pfam" id="PF04345">
    <property type="entry name" value="Chor_lyase"/>
    <property type="match status" value="1"/>
</dbReference>
<sequence length="209" mass="23695">MISNHNLTRNYFNAGIALPSSQQIKSPVSTAWRPLSSFHDNEVPAHWHKWLSDRGSLTERLIDASDNQFAVEVLSQVETLPDESEARALNISPTREVLIRQVILKGKDTPWVFARSILPLTTLTGRLAALRHIDSQPLGAVLFNDPSMSREPVAASYMMASDLHVPESICNQMTHLWGRRSVFRLDSKPLLVSEIFLPSFQDYNYRLEE</sequence>
<proteinExistence type="inferred from homology"/>
<comment type="function">
    <text evidence="4">Removes the pyruvyl group from chorismate, with concomitant aromatization of the ring, to provide 4-hydroxybenzoate (4HB) for the ubiquinone pathway.</text>
</comment>
<dbReference type="HAMAP" id="MF_01632">
    <property type="entry name" value="UbiC"/>
    <property type="match status" value="1"/>
</dbReference>
<evidence type="ECO:0000313" key="5">
    <source>
        <dbReference type="EMBL" id="RZO20051.1"/>
    </source>
</evidence>
<evidence type="ECO:0000256" key="3">
    <source>
        <dbReference type="ARBA" id="ARBA00023239"/>
    </source>
</evidence>
<comment type="subcellular location">
    <subcellularLocation>
        <location evidence="4">Cytoplasm</location>
    </subcellularLocation>
</comment>
<dbReference type="GO" id="GO:0005829">
    <property type="term" value="C:cytosol"/>
    <property type="evidence" value="ECO:0007669"/>
    <property type="project" value="TreeGrafter"/>
</dbReference>
<dbReference type="PANTHER" id="PTHR38683">
    <property type="entry name" value="CHORISMATE PYRUVATE-LYASE"/>
    <property type="match status" value="1"/>
</dbReference>
<evidence type="ECO:0000256" key="1">
    <source>
        <dbReference type="ARBA" id="ARBA00022490"/>
    </source>
</evidence>
<dbReference type="InterPro" id="IPR007440">
    <property type="entry name" value="Chorismate--pyruvate_lyase"/>
</dbReference>
<dbReference type="UniPathway" id="UPA00232"/>
<dbReference type="Proteomes" id="UP000315889">
    <property type="component" value="Unassembled WGS sequence"/>
</dbReference>
<dbReference type="GO" id="GO:0006744">
    <property type="term" value="P:ubiquinone biosynthetic process"/>
    <property type="evidence" value="ECO:0007669"/>
    <property type="project" value="UniProtKB-UniRule"/>
</dbReference>
<feature type="binding site" evidence="4">
    <location>
        <position position="100"/>
    </location>
    <ligand>
        <name>substrate</name>
    </ligand>
</feature>
<feature type="binding site" evidence="4">
    <location>
        <position position="138"/>
    </location>
    <ligand>
        <name>substrate</name>
    </ligand>
</feature>
<comment type="caution">
    <text evidence="5">The sequence shown here is derived from an EMBL/GenBank/DDBJ whole genome shotgun (WGS) entry which is preliminary data.</text>
</comment>
<dbReference type="AlphaFoldDB" id="A0A520MFV7"/>
<dbReference type="GO" id="GO:0008813">
    <property type="term" value="F:chorismate lyase activity"/>
    <property type="evidence" value="ECO:0007669"/>
    <property type="project" value="UniProtKB-UniRule"/>
</dbReference>
<comment type="pathway">
    <text evidence="4">Cofactor biosynthesis; ubiquinone biosynthesis.</text>
</comment>
<organism evidence="5 6">
    <name type="scientific">SAR92 clade bacterium</name>
    <dbReference type="NCBI Taxonomy" id="2315479"/>
    <lineage>
        <taxon>Bacteria</taxon>
        <taxon>Pseudomonadati</taxon>
        <taxon>Pseudomonadota</taxon>
        <taxon>Gammaproteobacteria</taxon>
        <taxon>Cellvibrionales</taxon>
        <taxon>Porticoccaceae</taxon>
        <taxon>SAR92 clade</taxon>
    </lineage>
</organism>
<dbReference type="InterPro" id="IPR028978">
    <property type="entry name" value="Chorismate_lyase_/UTRA_dom_sf"/>
</dbReference>
<dbReference type="EC" id="4.1.3.40" evidence="4"/>
<gene>
    <name evidence="4" type="primary">ubiC</name>
    <name evidence="5" type="ORF">EVB03_05470</name>
</gene>
<comment type="caution">
    <text evidence="4">Lacks conserved residue(s) required for the propagation of feature annotation.</text>
</comment>
<keyword evidence="3 4" id="KW-0456">Lyase</keyword>
<comment type="similarity">
    <text evidence="4">Belongs to the UbiC family.</text>
</comment>
<protein>
    <recommendedName>
        <fullName evidence="4">Probable chorismate pyruvate-lyase</fullName>
        <shortName evidence="4">CL</shortName>
        <shortName evidence="4">CPL</shortName>
        <ecNumber evidence="4">4.1.3.40</ecNumber>
    </recommendedName>
</protein>